<gene>
    <name evidence="4" type="ORF">BRM9_2003</name>
    <name evidence="5" type="ORF">DSM1535_0195</name>
    <name evidence="6" type="ORF">ISP06_02415</name>
</gene>
<evidence type="ECO:0000313" key="5">
    <source>
        <dbReference type="EMBL" id="CEA12560.1"/>
    </source>
</evidence>
<reference evidence="5" key="2">
    <citation type="submission" date="2014-08" db="EMBL/GenBank/DDBJ databases">
        <authorList>
            <person name="Wibberg D."/>
        </authorList>
    </citation>
    <scope>NUCLEOTIDE SEQUENCE</scope>
</reference>
<dbReference type="KEGG" id="mfc:BRM9_2003"/>
<dbReference type="KEGG" id="mfi:DSM1535_0195"/>
<dbReference type="PANTHER" id="PTHR22912">
    <property type="entry name" value="DISULFIDE OXIDOREDUCTASE"/>
    <property type="match status" value="1"/>
</dbReference>
<dbReference type="InterPro" id="IPR023753">
    <property type="entry name" value="FAD/NAD-binding_dom"/>
</dbReference>
<organism evidence="5">
    <name type="scientific">Methanobacterium formicicum</name>
    <dbReference type="NCBI Taxonomy" id="2162"/>
    <lineage>
        <taxon>Archaea</taxon>
        <taxon>Methanobacteriati</taxon>
        <taxon>Methanobacteriota</taxon>
        <taxon>Methanomada group</taxon>
        <taxon>Methanobacteria</taxon>
        <taxon>Methanobacteriales</taxon>
        <taxon>Methanobacteriaceae</taxon>
        <taxon>Methanobacterium</taxon>
    </lineage>
</organism>
<feature type="domain" description="FAD/NAD(P)-binding" evidence="3">
    <location>
        <begin position="2"/>
        <end position="300"/>
    </location>
</feature>
<name>A0A090I4B8_METFO</name>
<dbReference type="EC" id="1.8.1.4" evidence="5"/>
<dbReference type="SUPFAM" id="SSF55424">
    <property type="entry name" value="FAD/NAD-linked reductases, dimerisation (C-terminal) domain"/>
    <property type="match status" value="1"/>
</dbReference>
<dbReference type="SUPFAM" id="SSF51905">
    <property type="entry name" value="FAD/NAD(P)-binding domain"/>
    <property type="match status" value="1"/>
</dbReference>
<dbReference type="Pfam" id="PF07992">
    <property type="entry name" value="Pyr_redox_2"/>
    <property type="match status" value="1"/>
</dbReference>
<dbReference type="AlphaFoldDB" id="A0A090I4B8"/>
<evidence type="ECO:0000256" key="2">
    <source>
        <dbReference type="ARBA" id="ARBA00022827"/>
    </source>
</evidence>
<dbReference type="Proteomes" id="UP000029661">
    <property type="component" value="Chromosome"/>
</dbReference>
<keyword evidence="5" id="KW-0560">Oxidoreductase</keyword>
<protein>
    <submittedName>
        <fullName evidence="4">Dihydrolipoamide dehydrogenase-related protein</fullName>
    </submittedName>
    <submittedName>
        <fullName evidence="5">Dihydrolipoyl dehydrogenase</fullName>
        <ecNumber evidence="5">1.8.1.4</ecNumber>
    </submittedName>
    <submittedName>
        <fullName evidence="6">NAD(P)/FAD-dependent oxidoreductase</fullName>
    </submittedName>
</protein>
<dbReference type="EMBL" id="CP006933">
    <property type="protein sequence ID" value="AIS32807.1"/>
    <property type="molecule type" value="Genomic_DNA"/>
</dbReference>
<evidence type="ECO:0000313" key="7">
    <source>
        <dbReference type="Proteomes" id="UP000029661"/>
    </source>
</evidence>
<evidence type="ECO:0000256" key="1">
    <source>
        <dbReference type="ARBA" id="ARBA00022630"/>
    </source>
</evidence>
<dbReference type="GO" id="GO:0050660">
    <property type="term" value="F:flavin adenine dinucleotide binding"/>
    <property type="evidence" value="ECO:0007669"/>
    <property type="project" value="TreeGrafter"/>
</dbReference>
<dbReference type="InterPro" id="IPR050151">
    <property type="entry name" value="Class-I_Pyr_Nuc-Dis_Oxidored"/>
</dbReference>
<dbReference type="Proteomes" id="UP000606900">
    <property type="component" value="Unassembled WGS sequence"/>
</dbReference>
<keyword evidence="2" id="KW-0274">FAD</keyword>
<dbReference type="GO" id="GO:0006103">
    <property type="term" value="P:2-oxoglutarate metabolic process"/>
    <property type="evidence" value="ECO:0007669"/>
    <property type="project" value="TreeGrafter"/>
</dbReference>
<dbReference type="GeneID" id="24793166"/>
<dbReference type="PATRIC" id="fig|2162.9.peg.205"/>
<dbReference type="InterPro" id="IPR016156">
    <property type="entry name" value="FAD/NAD-linked_Rdtase_dimer_sf"/>
</dbReference>
<dbReference type="GO" id="GO:0004148">
    <property type="term" value="F:dihydrolipoyl dehydrogenase (NADH) activity"/>
    <property type="evidence" value="ECO:0007669"/>
    <property type="project" value="UniProtKB-EC"/>
</dbReference>
<sequence>MKMLIIGGGPAGRSAAMEAAQLDAEVTLIEKEHVGGTCLHEGCMVVCGFNDVVRFYEDSKNYQKLGIISQKHSIDYSEVTRGIKQITGKIANILKHETQQTGVELVMGEATIKEGMVEVNGDDYPYDKLLIASGSRPFIPPVSGVEHASTYKNVLDWKEIPPNLNIVGSGVIATEFASIFSSLGSKVKILCRNQFLSNIDPEFRDYIVKHLLPGVQIQENVQVQEITPEGASTSQGPVEGKVFLATGMTPNSEIAEGMVEIGSKKEIMVNEQMKTSNPSIYAAGDVVGTVGNTPVARREGVVAARNACDVSATMDYHLIPQSITLYYPVSFIDSGAEQSEDEFDVRIRGSAGPGSFWHALDGETGFTKISSDLETSEITRVSSISPASRTSIPYLAKMVKDGYKTADFDDFIETHPSTDAIYKLLHFLSKYG</sequence>
<dbReference type="Gene3D" id="3.50.50.60">
    <property type="entry name" value="FAD/NAD(P)-binding domain"/>
    <property type="match status" value="1"/>
</dbReference>
<dbReference type="InterPro" id="IPR036188">
    <property type="entry name" value="FAD/NAD-bd_sf"/>
</dbReference>
<evidence type="ECO:0000313" key="4">
    <source>
        <dbReference type="EMBL" id="AIS32807.1"/>
    </source>
</evidence>
<proteinExistence type="predicted"/>
<dbReference type="PRINTS" id="PR00368">
    <property type="entry name" value="FADPNR"/>
</dbReference>
<dbReference type="STRING" id="2162.BRM9_2003"/>
<dbReference type="EMBL" id="JADIIL010000011">
    <property type="protein sequence ID" value="MBF4474312.1"/>
    <property type="molecule type" value="Genomic_DNA"/>
</dbReference>
<accession>A0A090I4B8</accession>
<dbReference type="OrthoDB" id="27922at2157"/>
<evidence type="ECO:0000313" key="6">
    <source>
        <dbReference type="EMBL" id="MBF4474312.1"/>
    </source>
</evidence>
<reference evidence="6" key="3">
    <citation type="submission" date="2020-10" db="EMBL/GenBank/DDBJ databases">
        <title>Dehalococcoides mccartyi of a TCE/Cr reducing biochatode.</title>
        <authorList>
            <person name="Matturro B."/>
        </authorList>
    </citation>
    <scope>NUCLEOTIDE SEQUENCE</scope>
    <source>
        <strain evidence="6">Bin2</strain>
    </source>
</reference>
<keyword evidence="1" id="KW-0285">Flavoprotein</keyword>
<dbReference type="RefSeq" id="WP_048071889.1">
    <property type="nucleotide sequence ID" value="NZ_CP006933.1"/>
</dbReference>
<dbReference type="PANTHER" id="PTHR22912:SF151">
    <property type="entry name" value="DIHYDROLIPOYL DEHYDROGENASE, MITOCHONDRIAL"/>
    <property type="match status" value="1"/>
</dbReference>
<dbReference type="PRINTS" id="PR00411">
    <property type="entry name" value="PNDRDTASEI"/>
</dbReference>
<evidence type="ECO:0000259" key="3">
    <source>
        <dbReference type="Pfam" id="PF07992"/>
    </source>
</evidence>
<reference evidence="4 7" key="1">
    <citation type="submission" date="2013-12" db="EMBL/GenBank/DDBJ databases">
        <title>The complete genome sequence of Methanobacterium sp. BRM9.</title>
        <authorList>
            <consortium name="Pastoral Greenhouse Gas Research Consortium"/>
            <person name="Kelly W.J."/>
            <person name="Leahy S.C."/>
            <person name="Perry R."/>
            <person name="Li D."/>
            <person name="Altermann E."/>
            <person name="Lambie S.C."/>
            <person name="Attwood G.T."/>
        </authorList>
    </citation>
    <scope>NUCLEOTIDE SEQUENCE [LARGE SCALE GENOMIC DNA]</scope>
    <source>
        <strain evidence="4 7">BRM9</strain>
    </source>
</reference>
<dbReference type="EMBL" id="LN515531">
    <property type="protein sequence ID" value="CEA12560.1"/>
    <property type="molecule type" value="Genomic_DNA"/>
</dbReference>